<dbReference type="AlphaFoldDB" id="A0A6J6C895"/>
<accession>A0A6J6C895</accession>
<reference evidence="1" key="1">
    <citation type="submission" date="2020-05" db="EMBL/GenBank/DDBJ databases">
        <authorList>
            <person name="Chiriac C."/>
            <person name="Salcher M."/>
            <person name="Ghai R."/>
            <person name="Kavagutti S V."/>
        </authorList>
    </citation>
    <scope>NUCLEOTIDE SEQUENCE</scope>
</reference>
<gene>
    <name evidence="1" type="ORF">UFOPK1438_00836</name>
</gene>
<organism evidence="1">
    <name type="scientific">freshwater metagenome</name>
    <dbReference type="NCBI Taxonomy" id="449393"/>
    <lineage>
        <taxon>unclassified sequences</taxon>
        <taxon>metagenomes</taxon>
        <taxon>ecological metagenomes</taxon>
    </lineage>
</organism>
<protein>
    <submittedName>
        <fullName evidence="1">Unannotated protein</fullName>
    </submittedName>
</protein>
<name>A0A6J6C895_9ZZZZ</name>
<dbReference type="EMBL" id="CAEZSM010000114">
    <property type="protein sequence ID" value="CAB4547305.1"/>
    <property type="molecule type" value="Genomic_DNA"/>
</dbReference>
<sequence length="556" mass="60015">MKSRKSKFLSAFVAVFLFLTLVPAFSSAVEPVTDESFAPSGPPVSGVGGYTGIHFEDGLHISRGPSFLGAISPLGAYTDCESLQDPKCSDTFYYNWRAYLSPCVTATDFDCVESLSAIKEDGSKIAGVLSRKFPTSFKTSYKGSTTVNLPSGGEPSLWHFDGITHSGGTEFFLAPNYDSYNWYVKSGSEQTRLQVALFPINIVYDPGYKQAITNGAGGLLYSDSKCVFTDEGACLRRNAFPANIGYEVKLRLKTPVNGWIHARMQSPSVSMIKNADGNTELTISASPVLVPVAYAWAKNTDLPANLNQFLDSKSVGGSFYFGPVGGSRNQVAVLRDANSEYNEESFKEFSLWQSVINDKAAAIKSTWSFRTLGGYAVKNTGTCFSKNKELSGIVTTNATVYISSPPTFNPTDQTLDYKVASPHFDKTGAVELKGNYDLAIRSDVARCLYGYTNAPVSATISVVSADGTNQIATTVVNEKNGWLYLSANNFGYSAPTLKVKLIQDAPTPVVTPTPTPTPTATIKPVSIQKMIVCVKGKTTKKVKAISPKCPSGYKKK</sequence>
<evidence type="ECO:0000313" key="1">
    <source>
        <dbReference type="EMBL" id="CAB4547305.1"/>
    </source>
</evidence>
<proteinExistence type="predicted"/>